<evidence type="ECO:0000313" key="2">
    <source>
        <dbReference type="EMBL" id="CAI2362035.1"/>
    </source>
</evidence>
<organism evidence="2 3">
    <name type="scientific">Euplotes crassus</name>
    <dbReference type="NCBI Taxonomy" id="5936"/>
    <lineage>
        <taxon>Eukaryota</taxon>
        <taxon>Sar</taxon>
        <taxon>Alveolata</taxon>
        <taxon>Ciliophora</taxon>
        <taxon>Intramacronucleata</taxon>
        <taxon>Spirotrichea</taxon>
        <taxon>Hypotrichia</taxon>
        <taxon>Euplotida</taxon>
        <taxon>Euplotidae</taxon>
        <taxon>Moneuplotes</taxon>
    </lineage>
</organism>
<dbReference type="GO" id="GO:0007018">
    <property type="term" value="P:microtubule-based movement"/>
    <property type="evidence" value="ECO:0007669"/>
    <property type="project" value="InterPro"/>
</dbReference>
<feature type="compositionally biased region" description="Basic and acidic residues" evidence="1">
    <location>
        <begin position="1019"/>
        <end position="1032"/>
    </location>
</feature>
<dbReference type="EMBL" id="CAMPGE010003211">
    <property type="protein sequence ID" value="CAI2362035.1"/>
    <property type="molecule type" value="Genomic_DNA"/>
</dbReference>
<feature type="region of interest" description="Disordered" evidence="1">
    <location>
        <begin position="987"/>
        <end position="1040"/>
    </location>
</feature>
<dbReference type="Gene3D" id="1.20.920.60">
    <property type="match status" value="1"/>
</dbReference>
<evidence type="ECO:0000256" key="1">
    <source>
        <dbReference type="SAM" id="MobiDB-lite"/>
    </source>
</evidence>
<name>A0AAD1U4D2_EUPCR</name>
<sequence length="1315" mass="151295">MERIKTVKLKEFKELLNMKEAPPQTEKVMNTFYHLLGHEEKHTIVNYQQMVICGMIQIPRSLVDFPIVNLKHEQVLVAEDSLDEINEDSLKKESHVAHKIFLWINSILQNFHDRFDSEIKDYLKLDAKQKKESIKAHSQTENVDMRLVKAKRTPIARSGNIQNSETVEETKEIHATSVEKVVETQPEISLAEKTPKCREVPPQPESNSYLWEELILDEDKEAFTGPDKMELLQEAFTKAEETIQNLDIPSIKELRCLRAPAEVCIKVCGSVLVAFKKKDLSWDSVRKFLSAPDMKQYLRKCDHENMSYPKQCKKIYGLIKGLSEGKVASVSLAALGLFKWVKGMLYSRIYTALKNNESIDVRKSVVRKKSAARNNPRPKTASVSASKREEIKISTRILQKSPIRVKDAAKRTSSRKTPKKPKGTWKDILLVSNIEEIEGPEGLEILKEKIGQESLKLSKADIVEIKSMPNPPVVVSQVLSGLLAIFGEKDHSWKKIKSFLSQFNLLTKLAHFDKDHVEYTNCKKAYALIKDLNPEMVANVSKGALGIYSWIRSIINFRVFIALSNNESVPERKGCGLKKNASKKRFNPSYKFSPGMSDSQRHNQSLDSASIPSNMGNNSFTQSAYEYNKQLEDVKNDIEKRYTYVHDKASMGQDWRLFREDSPIRRKIMQNCSPDKKSVEQINRNSVTSSTKVINKAQNDPLYSSFSYSKEGDLDMSYSRHKQDIDIDTAIQKERMKPSNIKKTQSRVSYHWSPKRRREMKQEGEIMTIYYTEKFIKDVIKDISEKKITATEGEDYLKDFGYDMHMDKNPETGEEEITVSKITEEAQPPAETDEAKAKEERVLNKEFSLGKDLIREAANHITEESLRDLVADNDLSPADQSIIKTFIGLLELINHGKPKEYLAWHRIQTSLSFTEDWINRIDDFETMIEHYTFPQELINGYKEEFKRHAQLSSDKAYVSNLREYLCEAFCLLDILEEIKLNKSHKTASKSPAKFEKINERSHKNKDSKPVAQKKTVQRKSGEKTVKKAEKKVQSASSGHNPVVVTKNIKSMEIVKESSKEESPQYFTQKIRLQEEEVPAQDKEEERRTREARRRVVESRSPNKKVTTKTWSKGGATFTTKTTEYKLAKSPATAKSPKRKIVQKKRRGADSPTKRIIDHKNASLKHKKNAKKVADQGHMLYTIDPKNAYLVSNDFSKHLSQDQIIDKAMNERKGFTEKYIDEDGAQVTKYYYSSPKSYKLNKRGKVSEATKKFEVSPDKYVDAQEFFESSKIDHIVSDSSFKTRKDYIKEIEERTKALDDEINKDSLRSKYIRESS</sequence>
<feature type="compositionally biased region" description="Polar residues" evidence="1">
    <location>
        <begin position="596"/>
        <end position="615"/>
    </location>
</feature>
<feature type="region of interest" description="Disordered" evidence="1">
    <location>
        <begin position="572"/>
        <end position="615"/>
    </location>
</feature>
<dbReference type="Gene3D" id="1.20.920.20">
    <property type="match status" value="1"/>
</dbReference>
<feature type="compositionally biased region" description="Basic residues" evidence="1">
    <location>
        <begin position="1135"/>
        <end position="1146"/>
    </location>
</feature>
<reference evidence="2" key="1">
    <citation type="submission" date="2023-07" db="EMBL/GenBank/DDBJ databases">
        <authorList>
            <consortium name="AG Swart"/>
            <person name="Singh M."/>
            <person name="Singh A."/>
            <person name="Seah K."/>
            <person name="Emmerich C."/>
        </authorList>
    </citation>
    <scope>NUCLEOTIDE SEQUENCE</scope>
    <source>
        <strain evidence="2">DP1</strain>
    </source>
</reference>
<protein>
    <submittedName>
        <fullName evidence="2">Uncharacterized protein</fullName>
    </submittedName>
</protein>
<feature type="compositionally biased region" description="Basic and acidic residues" evidence="1">
    <location>
        <begin position="1073"/>
        <end position="1097"/>
    </location>
</feature>
<feature type="region of interest" description="Disordered" evidence="1">
    <location>
        <begin position="1073"/>
        <end position="1109"/>
    </location>
</feature>
<dbReference type="GO" id="GO:0045505">
    <property type="term" value="F:dynein intermediate chain binding"/>
    <property type="evidence" value="ECO:0007669"/>
    <property type="project" value="InterPro"/>
</dbReference>
<dbReference type="GO" id="GO:0051959">
    <property type="term" value="F:dynein light intermediate chain binding"/>
    <property type="evidence" value="ECO:0007669"/>
    <property type="project" value="InterPro"/>
</dbReference>
<comment type="caution">
    <text evidence="2">The sequence shown here is derived from an EMBL/GenBank/DDBJ whole genome shotgun (WGS) entry which is preliminary data.</text>
</comment>
<dbReference type="InterPro" id="IPR026983">
    <property type="entry name" value="DHC"/>
</dbReference>
<gene>
    <name evidence="2" type="ORF">ECRASSUSDP1_LOCUS3352</name>
</gene>
<accession>A0AAD1U4D2</accession>
<dbReference type="Proteomes" id="UP001295684">
    <property type="component" value="Unassembled WGS sequence"/>
</dbReference>
<keyword evidence="3" id="KW-1185">Reference proteome</keyword>
<dbReference type="GO" id="GO:0030286">
    <property type="term" value="C:dynein complex"/>
    <property type="evidence" value="ECO:0007669"/>
    <property type="project" value="InterPro"/>
</dbReference>
<feature type="compositionally biased region" description="Basic and acidic residues" evidence="1">
    <location>
        <begin position="992"/>
        <end position="1008"/>
    </location>
</feature>
<dbReference type="PANTHER" id="PTHR45703">
    <property type="entry name" value="DYNEIN HEAVY CHAIN"/>
    <property type="match status" value="1"/>
</dbReference>
<feature type="region of interest" description="Disordered" evidence="1">
    <location>
        <begin position="1127"/>
        <end position="1151"/>
    </location>
</feature>
<evidence type="ECO:0000313" key="3">
    <source>
        <dbReference type="Proteomes" id="UP001295684"/>
    </source>
</evidence>
<proteinExistence type="predicted"/>